<gene>
    <name evidence="8" type="ORF">F3Y22_tig00111272pilonHSYRG00013</name>
</gene>
<feature type="compositionally biased region" description="Pro residues" evidence="6">
    <location>
        <begin position="1"/>
        <end position="22"/>
    </location>
</feature>
<proteinExistence type="predicted"/>
<accession>A0A6A2YT29</accession>
<dbReference type="EMBL" id="VEPZ02001288">
    <property type="protein sequence ID" value="KAE8682285.1"/>
    <property type="molecule type" value="Genomic_DNA"/>
</dbReference>
<keyword evidence="5" id="KW-0539">Nucleus</keyword>
<feature type="region of interest" description="Disordered" evidence="6">
    <location>
        <begin position="1"/>
        <end position="32"/>
    </location>
</feature>
<evidence type="ECO:0000256" key="1">
    <source>
        <dbReference type="ARBA" id="ARBA00004123"/>
    </source>
</evidence>
<dbReference type="PROSITE" id="PS50090">
    <property type="entry name" value="MYB_LIKE"/>
    <property type="match status" value="1"/>
</dbReference>
<dbReference type="InterPro" id="IPR044822">
    <property type="entry name" value="Myb_DNA-bind_4"/>
</dbReference>
<evidence type="ECO:0000259" key="7">
    <source>
        <dbReference type="PROSITE" id="PS50090"/>
    </source>
</evidence>
<evidence type="ECO:0000256" key="3">
    <source>
        <dbReference type="ARBA" id="ARBA00023125"/>
    </source>
</evidence>
<keyword evidence="4" id="KW-0804">Transcription</keyword>
<sequence length="201" mass="23072">MLVPLPLPPPRLQWPKPQPPPTEALNFDTGGNNNNVVPVSLSPSTSRWPKAEIEALIKLRTNLNIKYQDNGAKGPIWEEISSAMRNLGYNRSSKRCKEKWENINKYYKKVKENNKTKPEDSKTCPYFHQLDALYKEKFSKPDGTMVPLMVRPEQQWPPQQEVIRQGAALMEEEADRENPDQVQDNEDDGDTSDEYEGMIST</sequence>
<feature type="region of interest" description="Disordered" evidence="6">
    <location>
        <begin position="152"/>
        <end position="201"/>
    </location>
</feature>
<dbReference type="InterPro" id="IPR001005">
    <property type="entry name" value="SANT/Myb"/>
</dbReference>
<evidence type="ECO:0000256" key="5">
    <source>
        <dbReference type="ARBA" id="ARBA00023242"/>
    </source>
</evidence>
<dbReference type="GO" id="GO:0006355">
    <property type="term" value="P:regulation of DNA-templated transcription"/>
    <property type="evidence" value="ECO:0007669"/>
    <property type="project" value="UniProtKB-ARBA"/>
</dbReference>
<dbReference type="InterPro" id="IPR009057">
    <property type="entry name" value="Homeodomain-like_sf"/>
</dbReference>
<evidence type="ECO:0000256" key="4">
    <source>
        <dbReference type="ARBA" id="ARBA00023163"/>
    </source>
</evidence>
<dbReference type="Gene3D" id="1.10.10.60">
    <property type="entry name" value="Homeodomain-like"/>
    <property type="match status" value="1"/>
</dbReference>
<comment type="caution">
    <text evidence="8">The sequence shown here is derived from an EMBL/GenBank/DDBJ whole genome shotgun (WGS) entry which is preliminary data.</text>
</comment>
<name>A0A6A2YT29_HIBSY</name>
<dbReference type="PANTHER" id="PTHR21654">
    <property type="entry name" value="FI21293P1"/>
    <property type="match status" value="1"/>
</dbReference>
<dbReference type="Proteomes" id="UP000436088">
    <property type="component" value="Unassembled WGS sequence"/>
</dbReference>
<dbReference type="PANTHER" id="PTHR21654:SF73">
    <property type="entry name" value="TRIHELIX TRANSCRIPTION FACTOR GT-2"/>
    <property type="match status" value="1"/>
</dbReference>
<dbReference type="GO" id="GO:0005634">
    <property type="term" value="C:nucleus"/>
    <property type="evidence" value="ECO:0007669"/>
    <property type="project" value="UniProtKB-SubCell"/>
</dbReference>
<reference evidence="8" key="1">
    <citation type="submission" date="2019-09" db="EMBL/GenBank/DDBJ databases">
        <title>Draft genome information of white flower Hibiscus syriacus.</title>
        <authorList>
            <person name="Kim Y.-M."/>
        </authorList>
    </citation>
    <scope>NUCLEOTIDE SEQUENCE [LARGE SCALE GENOMIC DNA]</scope>
    <source>
        <strain evidence="8">YM2019G1</strain>
    </source>
</reference>
<dbReference type="AlphaFoldDB" id="A0A6A2YT29"/>
<keyword evidence="3" id="KW-0238">DNA-binding</keyword>
<feature type="compositionally biased region" description="Acidic residues" evidence="6">
    <location>
        <begin position="183"/>
        <end position="201"/>
    </location>
</feature>
<evidence type="ECO:0000313" key="8">
    <source>
        <dbReference type="EMBL" id="KAE8682285.1"/>
    </source>
</evidence>
<dbReference type="GO" id="GO:0003677">
    <property type="term" value="F:DNA binding"/>
    <property type="evidence" value="ECO:0007669"/>
    <property type="project" value="UniProtKB-KW"/>
</dbReference>
<comment type="subcellular location">
    <subcellularLocation>
        <location evidence="1">Nucleus</location>
    </subcellularLocation>
</comment>
<protein>
    <submittedName>
        <fullName evidence="8">DNA repair helicase UVH6-like</fullName>
    </submittedName>
</protein>
<feature type="domain" description="Myb-like" evidence="7">
    <location>
        <begin position="46"/>
        <end position="104"/>
    </location>
</feature>
<evidence type="ECO:0000256" key="6">
    <source>
        <dbReference type="SAM" id="MobiDB-lite"/>
    </source>
</evidence>
<dbReference type="GO" id="GO:0004386">
    <property type="term" value="F:helicase activity"/>
    <property type="evidence" value="ECO:0007669"/>
    <property type="project" value="UniProtKB-KW"/>
</dbReference>
<organism evidence="8 9">
    <name type="scientific">Hibiscus syriacus</name>
    <name type="common">Rose of Sharon</name>
    <dbReference type="NCBI Taxonomy" id="106335"/>
    <lineage>
        <taxon>Eukaryota</taxon>
        <taxon>Viridiplantae</taxon>
        <taxon>Streptophyta</taxon>
        <taxon>Embryophyta</taxon>
        <taxon>Tracheophyta</taxon>
        <taxon>Spermatophyta</taxon>
        <taxon>Magnoliopsida</taxon>
        <taxon>eudicotyledons</taxon>
        <taxon>Gunneridae</taxon>
        <taxon>Pentapetalae</taxon>
        <taxon>rosids</taxon>
        <taxon>malvids</taxon>
        <taxon>Malvales</taxon>
        <taxon>Malvaceae</taxon>
        <taxon>Malvoideae</taxon>
        <taxon>Hibiscus</taxon>
    </lineage>
</organism>
<dbReference type="Pfam" id="PF13837">
    <property type="entry name" value="Myb_DNA-bind_4"/>
    <property type="match status" value="1"/>
</dbReference>
<evidence type="ECO:0000313" key="9">
    <source>
        <dbReference type="Proteomes" id="UP000436088"/>
    </source>
</evidence>
<keyword evidence="2" id="KW-0805">Transcription regulation</keyword>
<keyword evidence="9" id="KW-1185">Reference proteome</keyword>
<dbReference type="FunFam" id="1.10.10.60:FF:000092">
    <property type="entry name" value="Trihelix transcription factor GT-2"/>
    <property type="match status" value="1"/>
</dbReference>
<dbReference type="SMART" id="SM00717">
    <property type="entry name" value="SANT"/>
    <property type="match status" value="1"/>
</dbReference>
<dbReference type="CDD" id="cd12203">
    <property type="entry name" value="GT1"/>
    <property type="match status" value="1"/>
</dbReference>
<evidence type="ECO:0000256" key="2">
    <source>
        <dbReference type="ARBA" id="ARBA00023015"/>
    </source>
</evidence>
<dbReference type="SUPFAM" id="SSF46689">
    <property type="entry name" value="Homeodomain-like"/>
    <property type="match status" value="1"/>
</dbReference>